<accession>A0A839RTG9</accession>
<name>A0A839RTG9_9ACTN</name>
<reference evidence="1 2" key="1">
    <citation type="submission" date="2020-08" db="EMBL/GenBank/DDBJ databases">
        <title>Sequencing the genomes of 1000 actinobacteria strains.</title>
        <authorList>
            <person name="Klenk H.-P."/>
        </authorList>
    </citation>
    <scope>NUCLEOTIDE SEQUENCE [LARGE SCALE GENOMIC DNA]</scope>
    <source>
        <strain evidence="1 2">DSM 45258</strain>
    </source>
</reference>
<evidence type="ECO:0000313" key="2">
    <source>
        <dbReference type="Proteomes" id="UP000567922"/>
    </source>
</evidence>
<dbReference type="Proteomes" id="UP000567922">
    <property type="component" value="Unassembled WGS sequence"/>
</dbReference>
<comment type="caution">
    <text evidence="1">The sequence shown here is derived from an EMBL/GenBank/DDBJ whole genome shotgun (WGS) entry which is preliminary data.</text>
</comment>
<dbReference type="OrthoDB" id="4733516at2"/>
<protein>
    <submittedName>
        <fullName evidence="1">Uncharacterized protein</fullName>
    </submittedName>
</protein>
<evidence type="ECO:0000313" key="1">
    <source>
        <dbReference type="EMBL" id="MBB3040175.1"/>
    </source>
</evidence>
<keyword evidence="2" id="KW-1185">Reference proteome</keyword>
<gene>
    <name evidence="1" type="ORF">FHU29_004670</name>
</gene>
<sequence>MTNTPEPPAEGQDFAAVLLQHAKGRAHVEISRLMSEVIEAVTETGKPGSVAITLTFTPDKDQPNLIKIQDKVAHKKPVEPRRSVWFADDDNSLHRNDPHQASLFGGSDTAVIVHHAHDQLS</sequence>
<organism evidence="1 2">
    <name type="scientific">Hoyosella altamirensis</name>
    <dbReference type="NCBI Taxonomy" id="616997"/>
    <lineage>
        <taxon>Bacteria</taxon>
        <taxon>Bacillati</taxon>
        <taxon>Actinomycetota</taxon>
        <taxon>Actinomycetes</taxon>
        <taxon>Mycobacteriales</taxon>
        <taxon>Hoyosellaceae</taxon>
        <taxon>Hoyosella</taxon>
    </lineage>
</organism>
<dbReference type="AlphaFoldDB" id="A0A839RTG9"/>
<dbReference type="RefSeq" id="WP_064442294.1">
    <property type="nucleotide sequence ID" value="NZ_BDDI01000022.1"/>
</dbReference>
<proteinExistence type="predicted"/>
<dbReference type="EMBL" id="JACHWS010000010">
    <property type="protein sequence ID" value="MBB3040175.1"/>
    <property type="molecule type" value="Genomic_DNA"/>
</dbReference>